<evidence type="ECO:0000256" key="1">
    <source>
        <dbReference type="ARBA" id="ARBA00022485"/>
    </source>
</evidence>
<evidence type="ECO:0000313" key="7">
    <source>
        <dbReference type="Proteomes" id="UP001156666"/>
    </source>
</evidence>
<dbReference type="SUPFAM" id="SSF51905">
    <property type="entry name" value="FAD/NAD(P)-binding domain"/>
    <property type="match status" value="1"/>
</dbReference>
<dbReference type="GO" id="GO:0016491">
    <property type="term" value="F:oxidoreductase activity"/>
    <property type="evidence" value="ECO:0007669"/>
    <property type="project" value="UniProtKB-KW"/>
</dbReference>
<keyword evidence="3" id="KW-0560">Oxidoreductase</keyword>
<dbReference type="PANTHER" id="PTHR43498:SF1">
    <property type="entry name" value="COB--COM HETERODISULFIDE REDUCTASE IRON-SULFUR SUBUNIT A"/>
    <property type="match status" value="1"/>
</dbReference>
<reference evidence="6" key="2">
    <citation type="submission" date="2023-01" db="EMBL/GenBank/DDBJ databases">
        <title>Draft genome sequence of Portibacter lacus strain NBRC 108769.</title>
        <authorList>
            <person name="Sun Q."/>
            <person name="Mori K."/>
        </authorList>
    </citation>
    <scope>NUCLEOTIDE SEQUENCE</scope>
    <source>
        <strain evidence="6">NBRC 108769</strain>
    </source>
</reference>
<evidence type="ECO:0000256" key="5">
    <source>
        <dbReference type="ARBA" id="ARBA00023014"/>
    </source>
</evidence>
<reference evidence="6" key="1">
    <citation type="journal article" date="2014" name="Int. J. Syst. Evol. Microbiol.">
        <title>Complete genome sequence of Corynebacterium casei LMG S-19264T (=DSM 44701T), isolated from a smear-ripened cheese.</title>
        <authorList>
            <consortium name="US DOE Joint Genome Institute (JGI-PGF)"/>
            <person name="Walter F."/>
            <person name="Albersmeier A."/>
            <person name="Kalinowski J."/>
            <person name="Ruckert C."/>
        </authorList>
    </citation>
    <scope>NUCLEOTIDE SEQUENCE</scope>
    <source>
        <strain evidence="6">NBRC 108769</strain>
    </source>
</reference>
<dbReference type="InterPro" id="IPR036188">
    <property type="entry name" value="FAD/NAD-bd_sf"/>
</dbReference>
<dbReference type="PANTHER" id="PTHR43498">
    <property type="entry name" value="FERREDOXIN:COB-COM HETERODISULFIDE REDUCTASE SUBUNIT A"/>
    <property type="match status" value="1"/>
</dbReference>
<sequence length="541" mass="61063">MIYKYCITILIPVLLFFSDTLPTNKDYDIIVYGGTSAGIVAAVQATRMGKTVLVIEPSSHIGGLTTGGLGATDIGNKQVIGGISRSFYEEIYQKYQDPKNWKYQDRSDYISEEKDKNINSQWTFEPSIAMEVFEDWIKENKLEIIKNERLKLTDGVTSKNGKITSIHMESGKSYQAKVFIDATYEGDLMAGSKVSYTIGREANNVYNETLNGVQVKHAIYHQFPDGVSPYIIEDDPSSGLLPNVNASIAEDGTGDNMVQGFCFRMCITNVPENRIKTEKPTTYNESEYELLFRAIEAGYNGPFFIMSMMPNHKTDANNKGPFSTDYIGKNFDYPDGTYAEREKIINDHEVYQKGLLWTLSYHPRIPQKIRDKFSQWGLPKDEYDENGNWTPQLYIREARRMVSDFVMTEHHCTQESITADQSIGMGAYTMDSHHMQRYVNKNGHVKNEGDVEVGGFSPYPISYKAIVPKKEEVTNLIVPVCLSASHIAFGSIRMEPVFMILAQSAATAASIAIDHQIDVQDVTYSELKEKLVKDGQILNYE</sequence>
<evidence type="ECO:0000256" key="4">
    <source>
        <dbReference type="ARBA" id="ARBA00023004"/>
    </source>
</evidence>
<comment type="caution">
    <text evidence="6">The sequence shown here is derived from an EMBL/GenBank/DDBJ whole genome shotgun (WGS) entry which is preliminary data.</text>
</comment>
<organism evidence="6 7">
    <name type="scientific">Portibacter lacus</name>
    <dbReference type="NCBI Taxonomy" id="1099794"/>
    <lineage>
        <taxon>Bacteria</taxon>
        <taxon>Pseudomonadati</taxon>
        <taxon>Bacteroidota</taxon>
        <taxon>Saprospiria</taxon>
        <taxon>Saprospirales</taxon>
        <taxon>Haliscomenobacteraceae</taxon>
        <taxon>Portibacter</taxon>
    </lineage>
</organism>
<keyword evidence="4" id="KW-0408">Iron</keyword>
<dbReference type="RefSeq" id="WP_235292860.1">
    <property type="nucleotide sequence ID" value="NZ_BSOH01000023.1"/>
</dbReference>
<dbReference type="InterPro" id="IPR039650">
    <property type="entry name" value="HdrA-like"/>
</dbReference>
<dbReference type="GO" id="GO:0016829">
    <property type="term" value="F:lyase activity"/>
    <property type="evidence" value="ECO:0007669"/>
    <property type="project" value="UniProtKB-KW"/>
</dbReference>
<dbReference type="Pfam" id="PF12831">
    <property type="entry name" value="FAD_oxidored"/>
    <property type="match status" value="1"/>
</dbReference>
<gene>
    <name evidence="6" type="ORF">GCM10007940_35310</name>
</gene>
<evidence type="ECO:0000313" key="6">
    <source>
        <dbReference type="EMBL" id="GLR18915.1"/>
    </source>
</evidence>
<keyword evidence="5" id="KW-0411">Iron-sulfur</keyword>
<keyword evidence="1" id="KW-0004">4Fe-4S</keyword>
<keyword evidence="2" id="KW-0479">Metal-binding</keyword>
<dbReference type="GO" id="GO:0046872">
    <property type="term" value="F:metal ion binding"/>
    <property type="evidence" value="ECO:0007669"/>
    <property type="project" value="UniProtKB-KW"/>
</dbReference>
<protein>
    <submittedName>
        <fullName evidence="6">Xanthan lyase</fullName>
    </submittedName>
</protein>
<dbReference type="EMBL" id="BSOH01000023">
    <property type="protein sequence ID" value="GLR18915.1"/>
    <property type="molecule type" value="Genomic_DNA"/>
</dbReference>
<evidence type="ECO:0000256" key="2">
    <source>
        <dbReference type="ARBA" id="ARBA00022723"/>
    </source>
</evidence>
<keyword evidence="6" id="KW-0456">Lyase</keyword>
<dbReference type="Proteomes" id="UP001156666">
    <property type="component" value="Unassembled WGS sequence"/>
</dbReference>
<dbReference type="GO" id="GO:0051539">
    <property type="term" value="F:4 iron, 4 sulfur cluster binding"/>
    <property type="evidence" value="ECO:0007669"/>
    <property type="project" value="UniProtKB-KW"/>
</dbReference>
<evidence type="ECO:0000256" key="3">
    <source>
        <dbReference type="ARBA" id="ARBA00023002"/>
    </source>
</evidence>
<dbReference type="Gene3D" id="3.50.50.60">
    <property type="entry name" value="FAD/NAD(P)-binding domain"/>
    <property type="match status" value="1"/>
</dbReference>
<proteinExistence type="predicted"/>
<name>A0AA37WHN8_9BACT</name>
<keyword evidence="7" id="KW-1185">Reference proteome</keyword>
<accession>A0AA37WHN8</accession>
<dbReference type="AlphaFoldDB" id="A0AA37WHN8"/>